<dbReference type="Pfam" id="PF05016">
    <property type="entry name" value="ParE_toxin"/>
    <property type="match status" value="1"/>
</dbReference>
<reference evidence="3 4" key="1">
    <citation type="journal article" date="2016" name="Nat. Commun.">
        <title>Thousands of microbial genomes shed light on interconnected biogeochemical processes in an aquifer system.</title>
        <authorList>
            <person name="Anantharaman K."/>
            <person name="Brown C.T."/>
            <person name="Hug L.A."/>
            <person name="Sharon I."/>
            <person name="Castelle C.J."/>
            <person name="Probst A.J."/>
            <person name="Thomas B.C."/>
            <person name="Singh A."/>
            <person name="Wilkins M.J."/>
            <person name="Karaoz U."/>
            <person name="Brodie E.L."/>
            <person name="Williams K.H."/>
            <person name="Hubbard S.S."/>
            <person name="Banfield J.F."/>
        </authorList>
    </citation>
    <scope>NUCLEOTIDE SEQUENCE [LARGE SCALE GENOMIC DNA]</scope>
</reference>
<comment type="similarity">
    <text evidence="1">Belongs to the RelE toxin family.</text>
</comment>
<protein>
    <recommendedName>
        <fullName evidence="5">Addiction module antitoxin RelB</fullName>
    </recommendedName>
</protein>
<dbReference type="SUPFAM" id="SSF143011">
    <property type="entry name" value="RelE-like"/>
    <property type="match status" value="1"/>
</dbReference>
<dbReference type="Gene3D" id="3.30.2310.20">
    <property type="entry name" value="RelE-like"/>
    <property type="match status" value="1"/>
</dbReference>
<gene>
    <name evidence="3" type="ORF">A2838_00405</name>
</gene>
<accession>A0A1G2SYH3</accession>
<evidence type="ECO:0000313" key="3">
    <source>
        <dbReference type="EMBL" id="OHA90086.1"/>
    </source>
</evidence>
<organism evidence="3 4">
    <name type="scientific">Candidatus Zambryskibacteria bacterium RIFCSPHIGHO2_01_FULL_46_25</name>
    <dbReference type="NCBI Taxonomy" id="1802738"/>
    <lineage>
        <taxon>Bacteria</taxon>
        <taxon>Candidatus Zambryskiibacteriota</taxon>
    </lineage>
</organism>
<name>A0A1G2SYH3_9BACT</name>
<keyword evidence="2" id="KW-1277">Toxin-antitoxin system</keyword>
<comment type="caution">
    <text evidence="3">The sequence shown here is derived from an EMBL/GenBank/DDBJ whole genome shotgun (WGS) entry which is preliminary data.</text>
</comment>
<sequence length="95" mass="11282">MSSGNKIRLHRLVIKYDLPRLDSTLRQRIHKLIKQRLLTLPELYGEPMRGFLKNLWKLRAGDFRVIYSIEKDGIFIHIVGHRSEVYKIAKKRLGK</sequence>
<evidence type="ECO:0000313" key="4">
    <source>
        <dbReference type="Proteomes" id="UP000178107"/>
    </source>
</evidence>
<dbReference type="EMBL" id="MHVH01000006">
    <property type="protein sequence ID" value="OHA90086.1"/>
    <property type="molecule type" value="Genomic_DNA"/>
</dbReference>
<evidence type="ECO:0000256" key="2">
    <source>
        <dbReference type="ARBA" id="ARBA00022649"/>
    </source>
</evidence>
<dbReference type="PANTHER" id="PTHR35601:SF1">
    <property type="entry name" value="TOXIN RELE"/>
    <property type="match status" value="1"/>
</dbReference>
<evidence type="ECO:0008006" key="5">
    <source>
        <dbReference type="Google" id="ProtNLM"/>
    </source>
</evidence>
<dbReference type="InterPro" id="IPR035093">
    <property type="entry name" value="RelE/ParE_toxin_dom_sf"/>
</dbReference>
<dbReference type="AlphaFoldDB" id="A0A1G2SYH3"/>
<evidence type="ECO:0000256" key="1">
    <source>
        <dbReference type="ARBA" id="ARBA00006226"/>
    </source>
</evidence>
<proteinExistence type="inferred from homology"/>
<dbReference type="InterPro" id="IPR007712">
    <property type="entry name" value="RelE/ParE_toxin"/>
</dbReference>
<dbReference type="Proteomes" id="UP000178107">
    <property type="component" value="Unassembled WGS sequence"/>
</dbReference>
<dbReference type="PANTHER" id="PTHR35601">
    <property type="entry name" value="TOXIN RELE"/>
    <property type="match status" value="1"/>
</dbReference>